<comment type="caution">
    <text evidence="8">The sequence shown here is derived from an EMBL/GenBank/DDBJ whole genome shotgun (WGS) entry which is preliminary data.</text>
</comment>
<feature type="transmembrane region" description="Helical" evidence="6">
    <location>
        <begin position="21"/>
        <end position="39"/>
    </location>
</feature>
<dbReference type="GO" id="GO:0017004">
    <property type="term" value="P:cytochrome complex assembly"/>
    <property type="evidence" value="ECO:0007669"/>
    <property type="project" value="UniProtKB-KW"/>
</dbReference>
<protein>
    <submittedName>
        <fullName evidence="8">DsbE family thiol:disulfide interchange protein</fullName>
    </submittedName>
</protein>
<accession>A0A368DZ71</accession>
<evidence type="ECO:0000256" key="4">
    <source>
        <dbReference type="ARBA" id="ARBA00023157"/>
    </source>
</evidence>
<keyword evidence="6" id="KW-1133">Transmembrane helix</keyword>
<evidence type="ECO:0000256" key="3">
    <source>
        <dbReference type="ARBA" id="ARBA00022748"/>
    </source>
</evidence>
<evidence type="ECO:0000256" key="1">
    <source>
        <dbReference type="ARBA" id="ARBA00004196"/>
    </source>
</evidence>
<reference evidence="8 9" key="1">
    <citation type="journal article" date="2018" name="Microbiome">
        <title>Fine metagenomic profile of the Mediterranean stratified and mixed water columns revealed by assembly and recruitment.</title>
        <authorList>
            <person name="Haro-Moreno J.M."/>
            <person name="Lopez-Perez M."/>
            <person name="De La Torre J.R."/>
            <person name="Picazo A."/>
            <person name="Camacho A."/>
            <person name="Rodriguez-Valera F."/>
        </authorList>
    </citation>
    <scope>NUCLEOTIDE SEQUENCE [LARGE SCALE GENOMIC DNA]</scope>
    <source>
        <strain evidence="8">MED-G55</strain>
    </source>
</reference>
<dbReference type="InterPro" id="IPR013766">
    <property type="entry name" value="Thioredoxin_domain"/>
</dbReference>
<keyword evidence="6" id="KW-0812">Transmembrane</keyword>
<sequence>MMNLNQKIPPRADNVRALGRYFIFFAVFVLIFILFLFALQKGDPSSLPSVLINKPVPAFSLPPLPTDNPVNGFNGFDASDLKRGNVSLLNIWASWCVPCREEHPALMMLARAGVPIYGLNYKDKPHAATRFLNGLGNPYQKIGMDQDGRVAIGFGVYGVPETFVIDGEGKILHRHIGPLTQEFIAETLLPMLGVFKE</sequence>
<dbReference type="InterPro" id="IPR017937">
    <property type="entry name" value="Thioredoxin_CS"/>
</dbReference>
<dbReference type="NCBIfam" id="TIGR00385">
    <property type="entry name" value="dsbE"/>
    <property type="match status" value="1"/>
</dbReference>
<organism evidence="8 9">
    <name type="scientific">PS1 clade bacterium</name>
    <dbReference type="NCBI Taxonomy" id="2175152"/>
    <lineage>
        <taxon>Bacteria</taxon>
        <taxon>Pseudomonadati</taxon>
        <taxon>Pseudomonadota</taxon>
        <taxon>Alphaproteobacteria</taxon>
        <taxon>PS1 clade</taxon>
    </lineage>
</organism>
<dbReference type="InterPro" id="IPR036249">
    <property type="entry name" value="Thioredoxin-like_sf"/>
</dbReference>
<comment type="subcellular location">
    <subcellularLocation>
        <location evidence="1">Cell envelope</location>
    </subcellularLocation>
</comment>
<keyword evidence="6" id="KW-0472">Membrane</keyword>
<dbReference type="PANTHER" id="PTHR42852">
    <property type="entry name" value="THIOL:DISULFIDE INTERCHANGE PROTEIN DSBE"/>
    <property type="match status" value="1"/>
</dbReference>
<dbReference type="InterPro" id="IPR050553">
    <property type="entry name" value="Thioredoxin_ResA/DsbE_sf"/>
</dbReference>
<dbReference type="Pfam" id="PF08534">
    <property type="entry name" value="Redoxin"/>
    <property type="match status" value="1"/>
</dbReference>
<evidence type="ECO:0000259" key="7">
    <source>
        <dbReference type="PROSITE" id="PS51352"/>
    </source>
</evidence>
<name>A0A368DZ71_9PROT</name>
<gene>
    <name evidence="8" type="ORF">DBW69_04260</name>
</gene>
<dbReference type="PANTHER" id="PTHR42852:SF6">
    <property type="entry name" value="THIOL:DISULFIDE INTERCHANGE PROTEIN DSBE"/>
    <property type="match status" value="1"/>
</dbReference>
<comment type="similarity">
    <text evidence="2">Belongs to the thioredoxin family. DsbE subfamily.</text>
</comment>
<dbReference type="AlphaFoldDB" id="A0A368DZ71"/>
<evidence type="ECO:0000313" key="9">
    <source>
        <dbReference type="Proteomes" id="UP000252132"/>
    </source>
</evidence>
<dbReference type="Gene3D" id="3.40.30.10">
    <property type="entry name" value="Glutaredoxin"/>
    <property type="match status" value="1"/>
</dbReference>
<proteinExistence type="inferred from homology"/>
<dbReference type="Proteomes" id="UP000252132">
    <property type="component" value="Unassembled WGS sequence"/>
</dbReference>
<dbReference type="GO" id="GO:0015036">
    <property type="term" value="F:disulfide oxidoreductase activity"/>
    <property type="evidence" value="ECO:0007669"/>
    <property type="project" value="InterPro"/>
</dbReference>
<keyword evidence="5" id="KW-0676">Redox-active center</keyword>
<keyword evidence="3" id="KW-0201">Cytochrome c-type biogenesis</keyword>
<dbReference type="PROSITE" id="PS51352">
    <property type="entry name" value="THIOREDOXIN_2"/>
    <property type="match status" value="1"/>
</dbReference>
<dbReference type="InterPro" id="IPR013740">
    <property type="entry name" value="Redoxin"/>
</dbReference>
<dbReference type="SUPFAM" id="SSF52833">
    <property type="entry name" value="Thioredoxin-like"/>
    <property type="match status" value="1"/>
</dbReference>
<dbReference type="InterPro" id="IPR004799">
    <property type="entry name" value="Periplasmic_diS_OxRdtase_DsbE"/>
</dbReference>
<feature type="domain" description="Thioredoxin" evidence="7">
    <location>
        <begin position="50"/>
        <end position="193"/>
    </location>
</feature>
<evidence type="ECO:0000256" key="2">
    <source>
        <dbReference type="ARBA" id="ARBA00007758"/>
    </source>
</evidence>
<evidence type="ECO:0000256" key="6">
    <source>
        <dbReference type="SAM" id="Phobius"/>
    </source>
</evidence>
<evidence type="ECO:0000313" key="8">
    <source>
        <dbReference type="EMBL" id="RCL77127.1"/>
    </source>
</evidence>
<dbReference type="EMBL" id="QOQF01000012">
    <property type="protein sequence ID" value="RCL77127.1"/>
    <property type="molecule type" value="Genomic_DNA"/>
</dbReference>
<dbReference type="PROSITE" id="PS00194">
    <property type="entry name" value="THIOREDOXIN_1"/>
    <property type="match status" value="1"/>
</dbReference>
<dbReference type="GO" id="GO:0030288">
    <property type="term" value="C:outer membrane-bounded periplasmic space"/>
    <property type="evidence" value="ECO:0007669"/>
    <property type="project" value="InterPro"/>
</dbReference>
<dbReference type="CDD" id="cd03010">
    <property type="entry name" value="TlpA_like_DsbE"/>
    <property type="match status" value="1"/>
</dbReference>
<keyword evidence="4" id="KW-1015">Disulfide bond</keyword>
<evidence type="ECO:0000256" key="5">
    <source>
        <dbReference type="ARBA" id="ARBA00023284"/>
    </source>
</evidence>